<dbReference type="InterPro" id="IPR041662">
    <property type="entry name" value="SusD-like_2"/>
</dbReference>
<dbReference type="STRING" id="551995.SAMN05192574_103194"/>
<protein>
    <submittedName>
        <fullName evidence="2">Starch-binding associating with outer membrane</fullName>
    </submittedName>
</protein>
<dbReference type="Pfam" id="PF12771">
    <property type="entry name" value="SusD-like_2"/>
    <property type="match status" value="1"/>
</dbReference>
<dbReference type="Proteomes" id="UP000198942">
    <property type="component" value="Unassembled WGS sequence"/>
</dbReference>
<dbReference type="InterPro" id="IPR011990">
    <property type="entry name" value="TPR-like_helical_dom_sf"/>
</dbReference>
<accession>A0A1H8GL64</accession>
<dbReference type="EMBL" id="FOCL01000003">
    <property type="protein sequence ID" value="SEN44881.1"/>
    <property type="molecule type" value="Genomic_DNA"/>
</dbReference>
<dbReference type="PROSITE" id="PS51257">
    <property type="entry name" value="PROKAR_LIPOPROTEIN"/>
    <property type="match status" value="1"/>
</dbReference>
<proteinExistence type="predicted"/>
<reference evidence="3" key="1">
    <citation type="submission" date="2016-10" db="EMBL/GenBank/DDBJ databases">
        <authorList>
            <person name="Varghese N."/>
            <person name="Submissions S."/>
        </authorList>
    </citation>
    <scope>NUCLEOTIDE SEQUENCE [LARGE SCALE GENOMIC DNA]</scope>
    <source>
        <strain evidence="3">Gh-48</strain>
    </source>
</reference>
<dbReference type="RefSeq" id="WP_091210539.1">
    <property type="nucleotide sequence ID" value="NZ_FOCL01000003.1"/>
</dbReference>
<feature type="chain" id="PRO_5011457464" evidence="1">
    <location>
        <begin position="21"/>
        <end position="544"/>
    </location>
</feature>
<evidence type="ECO:0000313" key="2">
    <source>
        <dbReference type="EMBL" id="SEN44881.1"/>
    </source>
</evidence>
<dbReference type="AlphaFoldDB" id="A0A1H8GL64"/>
<dbReference type="OrthoDB" id="9766256at2"/>
<evidence type="ECO:0000313" key="3">
    <source>
        <dbReference type="Proteomes" id="UP000198942"/>
    </source>
</evidence>
<name>A0A1H8GL64_9SPHI</name>
<dbReference type="Gene3D" id="1.25.40.390">
    <property type="match status" value="1"/>
</dbReference>
<keyword evidence="3" id="KW-1185">Reference proteome</keyword>
<keyword evidence="1" id="KW-0732">Signal</keyword>
<organism evidence="2 3">
    <name type="scientific">Mucilaginibacter gossypiicola</name>
    <dbReference type="NCBI Taxonomy" id="551995"/>
    <lineage>
        <taxon>Bacteria</taxon>
        <taxon>Pseudomonadati</taxon>
        <taxon>Bacteroidota</taxon>
        <taxon>Sphingobacteriia</taxon>
        <taxon>Sphingobacteriales</taxon>
        <taxon>Sphingobacteriaceae</taxon>
        <taxon>Mucilaginibacter</taxon>
    </lineage>
</organism>
<dbReference type="SUPFAM" id="SSF48452">
    <property type="entry name" value="TPR-like"/>
    <property type="match status" value="1"/>
</dbReference>
<evidence type="ECO:0000256" key="1">
    <source>
        <dbReference type="SAM" id="SignalP"/>
    </source>
</evidence>
<feature type="signal peptide" evidence="1">
    <location>
        <begin position="1"/>
        <end position="20"/>
    </location>
</feature>
<sequence length="544" mass="59403">MKIKSLIPFALLLTMGMVSITGCQKGDLINNPNVAGSNSIVPLSLLLNHITATLSRSDEQPFGYTAVADQYIVANYSYYRGTNTYNFGNTSDSYDILKYTLKLEQQATAQLGNQTNKYYALGEFFKAYSGIWLSQRVGDIPFSQAGDPTNLTPKYDTQHDVYKAALAQLETANTLIGALVTANPSLANTAIDANQGDIFNLTYQQWQKVINTYRLRILISLSKRATDNTDLQIPQQFAAILGNPTKYPIMTGNGDNLVYRFNAVNRYSTFSLGLNPYNNYANPGSTYINIETATSDPRLFVTSTPAPLQISGGKTFSDFSAYVGSDMNQAQPALLTNSNNGIYSFSNYTRYYVSSTGANAEPFVFIGYSEMCFNIAEGINRGWATGSAATWYNNGINASLALYGLTNGQSLTITFPIASTETSINPKNIKQGDPWGTATVDIPSFLAKVVYAGDNAAGLTQILTQKYISMFNNSGWEAFYNFRRTGIPAFTQGGSGIGTPNNLIPRRWQYPVSEGAYNAANNKAALASQFGGTDDLTKDTWLTK</sequence>
<gene>
    <name evidence="2" type="ORF">SAMN05192574_103194</name>
</gene>